<feature type="transmembrane region" description="Helical" evidence="5">
    <location>
        <begin position="67"/>
        <end position="90"/>
    </location>
</feature>
<evidence type="ECO:0000313" key="7">
    <source>
        <dbReference type="EMBL" id="TBW49398.1"/>
    </source>
</evidence>
<feature type="domain" description="EamA" evidence="6">
    <location>
        <begin position="12"/>
        <end position="141"/>
    </location>
</feature>
<reference evidence="7 8" key="1">
    <citation type="submission" date="2019-02" db="EMBL/GenBank/DDBJ databases">
        <title>Marinobacter halodurans sp. nov., a marine bacterium isolated from sea tidal flat.</title>
        <authorList>
            <person name="Yoo Y."/>
            <person name="Lee D.W."/>
            <person name="Kim B.S."/>
            <person name="Kim J.-J."/>
        </authorList>
    </citation>
    <scope>NUCLEOTIDE SEQUENCE [LARGE SCALE GENOMIC DNA]</scope>
    <source>
        <strain evidence="7 8">YJ-S3-2</strain>
    </source>
</reference>
<feature type="transmembrane region" description="Helical" evidence="5">
    <location>
        <begin position="272"/>
        <end position="290"/>
    </location>
</feature>
<evidence type="ECO:0000256" key="4">
    <source>
        <dbReference type="ARBA" id="ARBA00023136"/>
    </source>
</evidence>
<sequence>MTAFLRKYHVSIAFLVLCMIGGTTWAFQKLGLEGSLPLWSSGMRFFIAGLLIAGFQVAQKKFKVDSTLLKLASLNGLFYFAVPFGSVYWASNQLPSGLISVLATFITIFALILNKLLRGVPTTKTQQVGVSAALVGILVVFGDRIAFNQDISDAFAMAVVLTAMLGSAAITVTVQRKIRDLPLLTFVSVSMLSGAFFLLSLSLFVETGVRSFSGISLYALMYLAIIGSTVGFSLNVLILKNWHISKATSHLFISPVIALYIGYVFLGEKLTANIYVGTALVITGVMFINIKQRSVESCAARESTSQ</sequence>
<dbReference type="Gene3D" id="1.10.3730.20">
    <property type="match status" value="1"/>
</dbReference>
<feature type="transmembrane region" description="Helical" evidence="5">
    <location>
        <begin position="36"/>
        <end position="55"/>
    </location>
</feature>
<proteinExistence type="predicted"/>
<keyword evidence="4 5" id="KW-0472">Membrane</keyword>
<dbReference type="PANTHER" id="PTHR32322">
    <property type="entry name" value="INNER MEMBRANE TRANSPORTER"/>
    <property type="match status" value="1"/>
</dbReference>
<dbReference type="InterPro" id="IPR000620">
    <property type="entry name" value="EamA_dom"/>
</dbReference>
<keyword evidence="3 5" id="KW-1133">Transmembrane helix</keyword>
<gene>
    <name evidence="7" type="ORF">EZI54_19735</name>
</gene>
<organism evidence="7 8">
    <name type="scientific">Marinobacter halodurans</name>
    <dbReference type="NCBI Taxonomy" id="2528979"/>
    <lineage>
        <taxon>Bacteria</taxon>
        <taxon>Pseudomonadati</taxon>
        <taxon>Pseudomonadota</taxon>
        <taxon>Gammaproteobacteria</taxon>
        <taxon>Pseudomonadales</taxon>
        <taxon>Marinobacteraceae</taxon>
        <taxon>Marinobacter</taxon>
    </lineage>
</organism>
<name>A0ABY1ZHA9_9GAMM</name>
<feature type="transmembrane region" description="Helical" evidence="5">
    <location>
        <begin position="250"/>
        <end position="266"/>
    </location>
</feature>
<dbReference type="InterPro" id="IPR050638">
    <property type="entry name" value="AA-Vitamin_Transporters"/>
</dbReference>
<feature type="transmembrane region" description="Helical" evidence="5">
    <location>
        <begin position="217"/>
        <end position="238"/>
    </location>
</feature>
<comment type="caution">
    <text evidence="7">The sequence shown here is derived from an EMBL/GenBank/DDBJ whole genome shotgun (WGS) entry which is preliminary data.</text>
</comment>
<keyword evidence="8" id="KW-1185">Reference proteome</keyword>
<dbReference type="SUPFAM" id="SSF103481">
    <property type="entry name" value="Multidrug resistance efflux transporter EmrE"/>
    <property type="match status" value="2"/>
</dbReference>
<keyword evidence="2 5" id="KW-0812">Transmembrane</keyword>
<feature type="transmembrane region" description="Helical" evidence="5">
    <location>
        <begin position="181"/>
        <end position="205"/>
    </location>
</feature>
<evidence type="ECO:0000256" key="5">
    <source>
        <dbReference type="SAM" id="Phobius"/>
    </source>
</evidence>
<dbReference type="PANTHER" id="PTHR32322:SF14">
    <property type="entry name" value="PROTEIN PAGO"/>
    <property type="match status" value="1"/>
</dbReference>
<dbReference type="InterPro" id="IPR037185">
    <property type="entry name" value="EmrE-like"/>
</dbReference>
<feature type="transmembrane region" description="Helical" evidence="5">
    <location>
        <begin position="128"/>
        <end position="147"/>
    </location>
</feature>
<protein>
    <submittedName>
        <fullName evidence="7">EamA family transporter</fullName>
    </submittedName>
</protein>
<dbReference type="Pfam" id="PF00892">
    <property type="entry name" value="EamA"/>
    <property type="match status" value="2"/>
</dbReference>
<evidence type="ECO:0000256" key="1">
    <source>
        <dbReference type="ARBA" id="ARBA00004141"/>
    </source>
</evidence>
<comment type="subcellular location">
    <subcellularLocation>
        <location evidence="1">Membrane</location>
        <topology evidence="1">Multi-pass membrane protein</topology>
    </subcellularLocation>
</comment>
<evidence type="ECO:0000256" key="3">
    <source>
        <dbReference type="ARBA" id="ARBA00022989"/>
    </source>
</evidence>
<dbReference type="EMBL" id="SJDL01000041">
    <property type="protein sequence ID" value="TBW49398.1"/>
    <property type="molecule type" value="Genomic_DNA"/>
</dbReference>
<feature type="domain" description="EamA" evidence="6">
    <location>
        <begin position="156"/>
        <end position="289"/>
    </location>
</feature>
<feature type="transmembrane region" description="Helical" evidence="5">
    <location>
        <begin position="96"/>
        <end position="116"/>
    </location>
</feature>
<feature type="transmembrane region" description="Helical" evidence="5">
    <location>
        <begin position="153"/>
        <end position="174"/>
    </location>
</feature>
<evidence type="ECO:0000256" key="2">
    <source>
        <dbReference type="ARBA" id="ARBA00022692"/>
    </source>
</evidence>
<evidence type="ECO:0000313" key="8">
    <source>
        <dbReference type="Proteomes" id="UP000313645"/>
    </source>
</evidence>
<evidence type="ECO:0000259" key="6">
    <source>
        <dbReference type="Pfam" id="PF00892"/>
    </source>
</evidence>
<dbReference type="Proteomes" id="UP000313645">
    <property type="component" value="Unassembled WGS sequence"/>
</dbReference>
<accession>A0ABY1ZHA9</accession>